<organism evidence="1">
    <name type="scientific">marine sediment metagenome</name>
    <dbReference type="NCBI Taxonomy" id="412755"/>
    <lineage>
        <taxon>unclassified sequences</taxon>
        <taxon>metagenomes</taxon>
        <taxon>ecological metagenomes</taxon>
    </lineage>
</organism>
<protein>
    <submittedName>
        <fullName evidence="1">Uncharacterized protein</fullName>
    </submittedName>
</protein>
<name>X0XAV5_9ZZZZ</name>
<dbReference type="EMBL" id="BARS01044850">
    <property type="protein sequence ID" value="GAG40329.1"/>
    <property type="molecule type" value="Genomic_DNA"/>
</dbReference>
<proteinExistence type="predicted"/>
<evidence type="ECO:0000313" key="1">
    <source>
        <dbReference type="EMBL" id="GAG40329.1"/>
    </source>
</evidence>
<accession>X0XAV5</accession>
<comment type="caution">
    <text evidence="1">The sequence shown here is derived from an EMBL/GenBank/DDBJ whole genome shotgun (WGS) entry which is preliminary data.</text>
</comment>
<reference evidence="1" key="1">
    <citation type="journal article" date="2014" name="Front. Microbiol.">
        <title>High frequency of phylogenetically diverse reductive dehalogenase-homologous genes in deep subseafloor sedimentary metagenomes.</title>
        <authorList>
            <person name="Kawai M."/>
            <person name="Futagami T."/>
            <person name="Toyoda A."/>
            <person name="Takaki Y."/>
            <person name="Nishi S."/>
            <person name="Hori S."/>
            <person name="Arai W."/>
            <person name="Tsubouchi T."/>
            <person name="Morono Y."/>
            <person name="Uchiyama I."/>
            <person name="Ito T."/>
            <person name="Fujiyama A."/>
            <person name="Inagaki F."/>
            <person name="Takami H."/>
        </authorList>
    </citation>
    <scope>NUCLEOTIDE SEQUENCE</scope>
    <source>
        <strain evidence="1">Expedition CK06-06</strain>
    </source>
</reference>
<feature type="non-terminal residue" evidence="1">
    <location>
        <position position="68"/>
    </location>
</feature>
<gene>
    <name evidence="1" type="ORF">S01H1_67689</name>
</gene>
<dbReference type="AlphaFoldDB" id="X0XAV5"/>
<sequence length="68" mass="7619">MKDRKAVTTNGRAIFYAAMWNDLRQAALNKGWALGLHGSLANDMDIMAMPWTKEAKPPLEMIIALKKC</sequence>